<name>A0A1H2GBN7_9BACT</name>
<feature type="coiled-coil region" evidence="4">
    <location>
        <begin position="542"/>
        <end position="580"/>
    </location>
</feature>
<dbReference type="AlphaFoldDB" id="A0A1H2GBN7"/>
<feature type="repeat" description="TPR" evidence="3">
    <location>
        <begin position="49"/>
        <end position="82"/>
    </location>
</feature>
<dbReference type="SUPFAM" id="SSF48452">
    <property type="entry name" value="TPR-like"/>
    <property type="match status" value="2"/>
</dbReference>
<evidence type="ECO:0000256" key="4">
    <source>
        <dbReference type="SAM" id="Coils"/>
    </source>
</evidence>
<sequence>MKKSLVCILLIFIPFFFLTGCTQLKTSRQHSESQTGKTSNSKEENDLSSNYYYLESRIHIQDKNFQKAIISLEKALDQDPDSFILAQDLIWLYLRQNDNDKALELSEKLVLKNPDNVDALLLLVQLKKNSLDEKKLVEILNQVIELDPKNREIFLHLGKIYMEKENYTEALILFKKMVTQFPDYYVARFYLGQVNMIQKQYGLAKIQFLKTIELEPDLLEPRFQLIEIYSTENIQDNKQKIIETYEEILEIEPDNNRAKLGMALHYFKNNRKKQAENLFLDLGRDIETNSRLVMVAVDEYLSGQKYEDAVIVFSQMLKADPDNSTLNFFTGMSYEAVEDFKKAIFYYLKIKPDHSQYKKTILNIAMLYKRLGEETSARNYLEDKYKLFPKDIDIIIYLASFYEKDNNYDKAIDLFKKGLEDSPENTSLLFRLGALQDKAGFAEKSMITMKKIIEIDPNDASALNYLGYSYADRGIKLDEALLLLKRAYELRPDDGYITDSLGWVYYKLGQYQKAVEYLERAAQLTFFETIISDHLGDAYQKTDQFKKALETYKKALSNAKDEDKNKILELKEKINAARKKIDE</sequence>
<evidence type="ECO:0000256" key="1">
    <source>
        <dbReference type="ARBA" id="ARBA00022737"/>
    </source>
</evidence>
<keyword evidence="6" id="KW-1185">Reference proteome</keyword>
<dbReference type="Pfam" id="PF13181">
    <property type="entry name" value="TPR_8"/>
    <property type="match status" value="1"/>
</dbReference>
<feature type="repeat" description="TPR" evidence="3">
    <location>
        <begin position="495"/>
        <end position="528"/>
    </location>
</feature>
<feature type="repeat" description="TPR" evidence="3">
    <location>
        <begin position="151"/>
        <end position="184"/>
    </location>
</feature>
<feature type="repeat" description="TPR" evidence="3">
    <location>
        <begin position="529"/>
        <end position="562"/>
    </location>
</feature>
<evidence type="ECO:0000313" key="5">
    <source>
        <dbReference type="EMBL" id="SDU16975.1"/>
    </source>
</evidence>
<dbReference type="SMART" id="SM00028">
    <property type="entry name" value="TPR"/>
    <property type="match status" value="10"/>
</dbReference>
<dbReference type="InterPro" id="IPR019734">
    <property type="entry name" value="TPR_rpt"/>
</dbReference>
<dbReference type="PROSITE" id="PS50005">
    <property type="entry name" value="TPR"/>
    <property type="match status" value="5"/>
</dbReference>
<dbReference type="Proteomes" id="UP000199608">
    <property type="component" value="Unassembled WGS sequence"/>
</dbReference>
<accession>A0A1H2GBN7</accession>
<dbReference type="PANTHER" id="PTHR12558:SF13">
    <property type="entry name" value="CELL DIVISION CYCLE PROTEIN 27 HOMOLOG"/>
    <property type="match status" value="1"/>
</dbReference>
<reference evidence="6" key="1">
    <citation type="submission" date="2016-10" db="EMBL/GenBank/DDBJ databases">
        <authorList>
            <person name="Varghese N."/>
            <person name="Submissions S."/>
        </authorList>
    </citation>
    <scope>NUCLEOTIDE SEQUENCE [LARGE SCALE GENOMIC DNA]</scope>
    <source>
        <strain evidence="6">DSM 3384</strain>
    </source>
</reference>
<protein>
    <submittedName>
        <fullName evidence="5">Flp pilus assembly protein TadD, contains TPR repeats</fullName>
    </submittedName>
</protein>
<dbReference type="InterPro" id="IPR013105">
    <property type="entry name" value="TPR_2"/>
</dbReference>
<keyword evidence="4" id="KW-0175">Coiled coil</keyword>
<keyword evidence="2 3" id="KW-0802">TPR repeat</keyword>
<dbReference type="Pfam" id="PF14559">
    <property type="entry name" value="TPR_19"/>
    <property type="match status" value="2"/>
</dbReference>
<dbReference type="RefSeq" id="WP_175530313.1">
    <property type="nucleotide sequence ID" value="NZ_FNLL01000005.1"/>
</dbReference>
<dbReference type="PANTHER" id="PTHR12558">
    <property type="entry name" value="CELL DIVISION CYCLE 16,23,27"/>
    <property type="match status" value="1"/>
</dbReference>
<evidence type="ECO:0000256" key="2">
    <source>
        <dbReference type="ARBA" id="ARBA00022803"/>
    </source>
</evidence>
<dbReference type="EMBL" id="FNLL01000005">
    <property type="protein sequence ID" value="SDU16975.1"/>
    <property type="molecule type" value="Genomic_DNA"/>
</dbReference>
<gene>
    <name evidence="5" type="ORF">SAMN04487931_105112</name>
</gene>
<dbReference type="PROSITE" id="PS51257">
    <property type="entry name" value="PROKAR_LIPOPROTEIN"/>
    <property type="match status" value="1"/>
</dbReference>
<dbReference type="Pfam" id="PF13432">
    <property type="entry name" value="TPR_16"/>
    <property type="match status" value="1"/>
</dbReference>
<dbReference type="Pfam" id="PF07719">
    <property type="entry name" value="TPR_2"/>
    <property type="match status" value="1"/>
</dbReference>
<proteinExistence type="predicted"/>
<feature type="repeat" description="TPR" evidence="3">
    <location>
        <begin position="392"/>
        <end position="425"/>
    </location>
</feature>
<dbReference type="Gene3D" id="1.25.40.10">
    <property type="entry name" value="Tetratricopeptide repeat domain"/>
    <property type="match status" value="4"/>
</dbReference>
<organism evidence="5 6">
    <name type="scientific">Desulfobacula phenolica</name>
    <dbReference type="NCBI Taxonomy" id="90732"/>
    <lineage>
        <taxon>Bacteria</taxon>
        <taxon>Pseudomonadati</taxon>
        <taxon>Thermodesulfobacteriota</taxon>
        <taxon>Desulfobacteria</taxon>
        <taxon>Desulfobacterales</taxon>
        <taxon>Desulfobacteraceae</taxon>
        <taxon>Desulfobacula</taxon>
    </lineage>
</organism>
<evidence type="ECO:0000256" key="3">
    <source>
        <dbReference type="PROSITE-ProRule" id="PRU00339"/>
    </source>
</evidence>
<keyword evidence="1" id="KW-0677">Repeat</keyword>
<dbReference type="InterPro" id="IPR011990">
    <property type="entry name" value="TPR-like_helical_dom_sf"/>
</dbReference>
<evidence type="ECO:0000313" key="6">
    <source>
        <dbReference type="Proteomes" id="UP000199608"/>
    </source>
</evidence>